<dbReference type="EMBL" id="NVWI01000015">
    <property type="protein sequence ID" value="PCJ39396.1"/>
    <property type="molecule type" value="Genomic_DNA"/>
</dbReference>
<sequence>MLTNCVAGFLIRLDKSILIKRVRCLPFYLLCLFLSLPLSITSPSAHAQTSVLEFNIPPQYLNDALVQFSAMTGVQFMYTEDDVLETETEGLFGNKSIIDGLDLLLENTGYNYEFSNPDTVRIFKEGVAANQSTVANLIPEGRQSILLDQNGIEQNPPSTQQADSTPSLRVLPKEIIVTARKREENIQDVPISITAFSADDLTARGVDNVEQLDLLLPNVMIRGGGTTGPVGGNFTMRGVAGVARYLDGVAQTGINGSLANIIELERIEVIKGPQGTLFGKNAMGGVISFVSRAPADVMGARINATIGNFNQRQLTANVDIPVTPNFLTKLTYFTSQKDGYVQSGISTVQHGDEDDTVVRFDVLWHANADVDVRFDITSTQKSPDHPNADVLYDVNDTQDRVLNYNNNGLVFTDASDAFGGRQEYRNTSTFAGPGWRYDATSYNVTINWDISDTLSLRSISGIRDYASDALADLDASHYQFFEIFSANRVDEASQEIQLLSDGDRLDWVLGFYANEVENTSRRFDWQFVEDPVLGPRTTNWITEGNTEDISVFFEARYDITEQLDITIGGRYTEEDFTGGQWDAVEPIPTWPDTSYSFVKGTANSISKANFYSFTPRLSVSYDWTDDIMSYTTYSEGFNAGGVNTTAVGGVFVPFTGETLKQFEIGVRSMLLNNSLRLNAAYFDGTWEDIRVGEALVPGRIVQINASEAEISGFEVDLLWAITDNFQLNFAVGYLDTQYTGLGTATTISLNSKLAFAPDSQYTIGGQYDWRQTNGSTVSYRFDYGWTGDYVTVQDIRLQKTQPQYGLLSGRMTYRPVNAEWTVAFWGRNLTDEWYQQGGFGAFLGGVDQGVVARPRELGATVSMEF</sequence>
<evidence type="ECO:0000313" key="17">
    <source>
        <dbReference type="EMBL" id="PCJ39396.1"/>
    </source>
</evidence>
<dbReference type="GO" id="GO:0009279">
    <property type="term" value="C:cell outer membrane"/>
    <property type="evidence" value="ECO:0007669"/>
    <property type="project" value="UniProtKB-SubCell"/>
</dbReference>
<keyword evidence="7" id="KW-0408">Iron</keyword>
<feature type="signal peptide" evidence="15">
    <location>
        <begin position="1"/>
        <end position="47"/>
    </location>
</feature>
<dbReference type="PANTHER" id="PTHR32552">
    <property type="entry name" value="FERRICHROME IRON RECEPTOR-RELATED"/>
    <property type="match status" value="1"/>
</dbReference>
<comment type="similarity">
    <text evidence="12 14">Belongs to the TonB-dependent receptor family.</text>
</comment>
<dbReference type="InterPro" id="IPR010917">
    <property type="entry name" value="TonB_rcpt_CS"/>
</dbReference>
<keyword evidence="6 15" id="KW-0732">Signal</keyword>
<reference evidence="18" key="1">
    <citation type="submission" date="2017-08" db="EMBL/GenBank/DDBJ databases">
        <title>A dynamic microbial community with high functional redundancy inhabits the cold, oxic subseafloor aquifer.</title>
        <authorList>
            <person name="Tully B.J."/>
            <person name="Wheat C.G."/>
            <person name="Glazer B.T."/>
            <person name="Huber J.A."/>
        </authorList>
    </citation>
    <scope>NUCLEOTIDE SEQUENCE [LARGE SCALE GENOMIC DNA]</scope>
</reference>
<dbReference type="PROSITE" id="PS52016">
    <property type="entry name" value="TONB_DEPENDENT_REC_3"/>
    <property type="match status" value="1"/>
</dbReference>
<evidence type="ECO:0000256" key="13">
    <source>
        <dbReference type="PROSITE-ProRule" id="PRU10144"/>
    </source>
</evidence>
<evidence type="ECO:0000256" key="15">
    <source>
        <dbReference type="SAM" id="SignalP"/>
    </source>
</evidence>
<feature type="short sequence motif" description="TonB C-terminal box" evidence="13">
    <location>
        <begin position="848"/>
        <end position="865"/>
    </location>
</feature>
<evidence type="ECO:0000256" key="6">
    <source>
        <dbReference type="ARBA" id="ARBA00022729"/>
    </source>
</evidence>
<keyword evidence="11 12" id="KW-0998">Cell outer membrane</keyword>
<evidence type="ECO:0000256" key="3">
    <source>
        <dbReference type="ARBA" id="ARBA00022452"/>
    </source>
</evidence>
<keyword evidence="4" id="KW-0410">Iron transport</keyword>
<keyword evidence="9 14" id="KW-0798">TonB box</keyword>
<organism evidence="17 18">
    <name type="scientific">SAR86 cluster bacterium</name>
    <dbReference type="NCBI Taxonomy" id="2030880"/>
    <lineage>
        <taxon>Bacteria</taxon>
        <taxon>Pseudomonadati</taxon>
        <taxon>Pseudomonadota</taxon>
        <taxon>Gammaproteobacteria</taxon>
        <taxon>SAR86 cluster</taxon>
    </lineage>
</organism>
<accession>A0A2A5C7N8</accession>
<dbReference type="PANTHER" id="PTHR32552:SF81">
    <property type="entry name" value="TONB-DEPENDENT OUTER MEMBRANE RECEPTOR"/>
    <property type="match status" value="1"/>
</dbReference>
<dbReference type="InterPro" id="IPR039426">
    <property type="entry name" value="TonB-dep_rcpt-like"/>
</dbReference>
<evidence type="ECO:0000256" key="2">
    <source>
        <dbReference type="ARBA" id="ARBA00022448"/>
    </source>
</evidence>
<evidence type="ECO:0000256" key="14">
    <source>
        <dbReference type="RuleBase" id="RU003357"/>
    </source>
</evidence>
<evidence type="ECO:0000256" key="1">
    <source>
        <dbReference type="ARBA" id="ARBA00004571"/>
    </source>
</evidence>
<evidence type="ECO:0000256" key="5">
    <source>
        <dbReference type="ARBA" id="ARBA00022692"/>
    </source>
</evidence>
<dbReference type="PROSITE" id="PS01156">
    <property type="entry name" value="TONB_DEPENDENT_REC_2"/>
    <property type="match status" value="1"/>
</dbReference>
<dbReference type="InterPro" id="IPR011662">
    <property type="entry name" value="Secretin/TonB_short_N"/>
</dbReference>
<evidence type="ECO:0000256" key="4">
    <source>
        <dbReference type="ARBA" id="ARBA00022496"/>
    </source>
</evidence>
<name>A0A2A5C7N8_9GAMM</name>
<dbReference type="InterPro" id="IPR012910">
    <property type="entry name" value="Plug_dom"/>
</dbReference>
<dbReference type="Gene3D" id="2.40.170.20">
    <property type="entry name" value="TonB-dependent receptor, beta-barrel domain"/>
    <property type="match status" value="1"/>
</dbReference>
<keyword evidence="10 12" id="KW-0472">Membrane</keyword>
<evidence type="ECO:0000256" key="12">
    <source>
        <dbReference type="PROSITE-ProRule" id="PRU01360"/>
    </source>
</evidence>
<comment type="subcellular location">
    <subcellularLocation>
        <location evidence="1 12">Cell outer membrane</location>
        <topology evidence="1 12">Multi-pass membrane protein</topology>
    </subcellularLocation>
</comment>
<feature type="domain" description="Secretin/TonB short N-terminal" evidence="16">
    <location>
        <begin position="74"/>
        <end position="125"/>
    </location>
</feature>
<evidence type="ECO:0000256" key="8">
    <source>
        <dbReference type="ARBA" id="ARBA00023065"/>
    </source>
</evidence>
<gene>
    <name evidence="17" type="ORF">COA71_14110</name>
</gene>
<evidence type="ECO:0000256" key="9">
    <source>
        <dbReference type="ARBA" id="ARBA00023077"/>
    </source>
</evidence>
<dbReference type="SUPFAM" id="SSF56935">
    <property type="entry name" value="Porins"/>
    <property type="match status" value="1"/>
</dbReference>
<keyword evidence="3 12" id="KW-1134">Transmembrane beta strand</keyword>
<proteinExistence type="inferred from homology"/>
<dbReference type="Pfam" id="PF07715">
    <property type="entry name" value="Plug"/>
    <property type="match status" value="1"/>
</dbReference>
<dbReference type="Gene3D" id="3.55.50.30">
    <property type="match status" value="1"/>
</dbReference>
<comment type="caution">
    <text evidence="17">The sequence shown here is derived from an EMBL/GenBank/DDBJ whole genome shotgun (WGS) entry which is preliminary data.</text>
</comment>
<dbReference type="InterPro" id="IPR000531">
    <property type="entry name" value="Beta-barrel_TonB"/>
</dbReference>
<dbReference type="GO" id="GO:0006826">
    <property type="term" value="P:iron ion transport"/>
    <property type="evidence" value="ECO:0007669"/>
    <property type="project" value="UniProtKB-KW"/>
</dbReference>
<dbReference type="Proteomes" id="UP000228987">
    <property type="component" value="Unassembled WGS sequence"/>
</dbReference>
<evidence type="ECO:0000313" key="18">
    <source>
        <dbReference type="Proteomes" id="UP000228987"/>
    </source>
</evidence>
<evidence type="ECO:0000256" key="11">
    <source>
        <dbReference type="ARBA" id="ARBA00023237"/>
    </source>
</evidence>
<evidence type="ECO:0000259" key="16">
    <source>
        <dbReference type="SMART" id="SM00965"/>
    </source>
</evidence>
<dbReference type="InterPro" id="IPR036942">
    <property type="entry name" value="Beta-barrel_TonB_sf"/>
</dbReference>
<dbReference type="SMART" id="SM00965">
    <property type="entry name" value="STN"/>
    <property type="match status" value="1"/>
</dbReference>
<dbReference type="Pfam" id="PF00593">
    <property type="entry name" value="TonB_dep_Rec_b-barrel"/>
    <property type="match status" value="1"/>
</dbReference>
<dbReference type="AlphaFoldDB" id="A0A2A5C7N8"/>
<evidence type="ECO:0000256" key="10">
    <source>
        <dbReference type="ARBA" id="ARBA00023136"/>
    </source>
</evidence>
<keyword evidence="8" id="KW-0406">Ion transport</keyword>
<keyword evidence="5 12" id="KW-0812">Transmembrane</keyword>
<protein>
    <recommendedName>
        <fullName evidence="16">Secretin/TonB short N-terminal domain-containing protein</fullName>
    </recommendedName>
</protein>
<feature type="chain" id="PRO_5012042994" description="Secretin/TonB short N-terminal domain-containing protein" evidence="15">
    <location>
        <begin position="48"/>
        <end position="865"/>
    </location>
</feature>
<evidence type="ECO:0000256" key="7">
    <source>
        <dbReference type="ARBA" id="ARBA00023004"/>
    </source>
</evidence>
<keyword evidence="2 12" id="KW-0813">Transport</keyword>